<evidence type="ECO:0000313" key="3">
    <source>
        <dbReference type="Proteomes" id="UP000192997"/>
    </source>
</evidence>
<dbReference type="GO" id="GO:0005524">
    <property type="term" value="F:ATP binding"/>
    <property type="evidence" value="ECO:0007669"/>
    <property type="project" value="UniProtKB-KW"/>
</dbReference>
<proteinExistence type="predicted"/>
<dbReference type="Gene3D" id="3.30.565.10">
    <property type="entry name" value="Histidine kinase-like ATPase, C-terminal domain"/>
    <property type="match status" value="1"/>
</dbReference>
<name>A0A1X4G4V3_9CYAN</name>
<protein>
    <submittedName>
        <fullName evidence="2">ATP-binding protein</fullName>
    </submittedName>
</protein>
<dbReference type="RefSeq" id="WP_009342006.1">
    <property type="nucleotide sequence ID" value="NZ_NBYN01000054.1"/>
</dbReference>
<reference evidence="3" key="1">
    <citation type="submission" date="2017-04" db="EMBL/GenBank/DDBJ databases">
        <authorList>
            <person name="Abreu V.A."/>
            <person name="Popin R.V."/>
            <person name="Rigonato J."/>
            <person name="Andreote A.P."/>
            <person name="Schaker P.C."/>
            <person name="Hoff-Risseti C."/>
            <person name="Alvarenga D.O."/>
            <person name="Varani A.M."/>
            <person name="Fiore M.F."/>
        </authorList>
    </citation>
    <scope>NUCLEOTIDE SEQUENCE [LARGE SCALE GENOMIC DNA]</scope>
    <source>
        <strain evidence="3">CENA303</strain>
    </source>
</reference>
<evidence type="ECO:0000313" key="2">
    <source>
        <dbReference type="EMBL" id="OSO89613.1"/>
    </source>
</evidence>
<dbReference type="Proteomes" id="UP000192997">
    <property type="component" value="Unassembled WGS sequence"/>
</dbReference>
<accession>A0A1X4G4V3</accession>
<gene>
    <name evidence="2" type="ORF">B7O87_10610</name>
</gene>
<keyword evidence="1" id="KW-0812">Transmembrane</keyword>
<dbReference type="EMBL" id="NBYN01000054">
    <property type="protein sequence ID" value="OSO89613.1"/>
    <property type="molecule type" value="Genomic_DNA"/>
</dbReference>
<feature type="transmembrane region" description="Helical" evidence="1">
    <location>
        <begin position="42"/>
        <end position="61"/>
    </location>
</feature>
<keyword evidence="2" id="KW-0547">Nucleotide-binding</keyword>
<keyword evidence="1" id="KW-1133">Transmembrane helix</keyword>
<sequence>MQSKPWKKIRVVLPINHLLNHISICILNYLSNHLSNIYQKRILGYLGIFNLLSITYLIVNWDYLNSPILAVYIIIANLLELIILQHKGQNLKLEVKSRQTIIEIIFETIHNGPLQTLDKILRIVNQVNQQEFSSDTLIKTTIPELTTELEKLNQELRGIYEFWHRETISPHANLYLDKNLVINLEAPLPEILYQVYTHTLERNFSCFQTIRLKVRSFDPLDETGLTLEHKRGICRFLEESLCNVGKYATEVTCLKVSGLSYMGWYTLSIIDNGLGVNSCKEGEGTKQFKYLAQQIQGKFQRIPQHPQGTICELSWPISSVVKNHQT</sequence>
<keyword evidence="1" id="KW-0472">Membrane</keyword>
<dbReference type="InterPro" id="IPR036890">
    <property type="entry name" value="HATPase_C_sf"/>
</dbReference>
<dbReference type="AlphaFoldDB" id="A0A1X4G4V3"/>
<evidence type="ECO:0000256" key="1">
    <source>
        <dbReference type="SAM" id="Phobius"/>
    </source>
</evidence>
<organism evidence="2 3">
    <name type="scientific">Cylindrospermopsis raciborskii CENA303</name>
    <dbReference type="NCBI Taxonomy" id="1170769"/>
    <lineage>
        <taxon>Bacteria</taxon>
        <taxon>Bacillati</taxon>
        <taxon>Cyanobacteriota</taxon>
        <taxon>Cyanophyceae</taxon>
        <taxon>Nostocales</taxon>
        <taxon>Aphanizomenonaceae</taxon>
        <taxon>Cylindrospermopsis</taxon>
    </lineage>
</organism>
<keyword evidence="2" id="KW-0067">ATP-binding</keyword>
<comment type="caution">
    <text evidence="2">The sequence shown here is derived from an EMBL/GenBank/DDBJ whole genome shotgun (WGS) entry which is preliminary data.</text>
</comment>